<evidence type="ECO:0000313" key="4">
    <source>
        <dbReference type="Proteomes" id="UP000217785"/>
    </source>
</evidence>
<gene>
    <name evidence="3" type="ORF">EFBL_0236</name>
</gene>
<protein>
    <recommendedName>
        <fullName evidence="5">Phosphoglyceromutase</fullName>
    </recommendedName>
</protein>
<dbReference type="RefSeq" id="WP_096180322.1">
    <property type="nucleotide sequence ID" value="NZ_BDUF01000004.1"/>
</dbReference>
<dbReference type="SUPFAM" id="SSF53649">
    <property type="entry name" value="Alkaline phosphatase-like"/>
    <property type="match status" value="1"/>
</dbReference>
<dbReference type="AlphaFoldDB" id="A0A292YJR5"/>
<feature type="transmembrane region" description="Helical" evidence="1">
    <location>
        <begin position="488"/>
        <end position="509"/>
    </location>
</feature>
<accession>A0A292YJR5</accession>
<feature type="transmembrane region" description="Helical" evidence="1">
    <location>
        <begin position="317"/>
        <end position="336"/>
    </location>
</feature>
<dbReference type="InterPro" id="IPR017850">
    <property type="entry name" value="Alkaline_phosphatase_core_sf"/>
</dbReference>
<dbReference type="EMBL" id="BDUF01000004">
    <property type="protein sequence ID" value="GAX88624.1"/>
    <property type="molecule type" value="Genomic_DNA"/>
</dbReference>
<feature type="transmembrane region" description="Helical" evidence="1">
    <location>
        <begin position="404"/>
        <end position="424"/>
    </location>
</feature>
<keyword evidence="1" id="KW-0812">Transmembrane</keyword>
<dbReference type="Proteomes" id="UP000217785">
    <property type="component" value="Unassembled WGS sequence"/>
</dbReference>
<feature type="transmembrane region" description="Helical" evidence="1">
    <location>
        <begin position="588"/>
        <end position="615"/>
    </location>
</feature>
<reference evidence="4" key="1">
    <citation type="submission" date="2017-07" db="EMBL/GenBank/DDBJ databases">
        <title>Draft genome sequence of Effusibacillus lacus strain skLN1.</title>
        <authorList>
            <person name="Watanabe M."/>
            <person name="Kojima H."/>
            <person name="Fukui M."/>
        </authorList>
    </citation>
    <scope>NUCLEOTIDE SEQUENCE [LARGE SCALE GENOMIC DNA]</scope>
    <source>
        <strain evidence="4">skLN1</strain>
    </source>
</reference>
<proteinExistence type="predicted"/>
<evidence type="ECO:0008006" key="5">
    <source>
        <dbReference type="Google" id="ProtNLM"/>
    </source>
</evidence>
<feature type="transmembrane region" description="Helical" evidence="1">
    <location>
        <begin position="342"/>
        <end position="360"/>
    </location>
</feature>
<keyword evidence="2" id="KW-0732">Signal</keyword>
<feature type="chain" id="PRO_5012019241" description="Phosphoglyceromutase" evidence="2">
    <location>
        <begin position="28"/>
        <end position="643"/>
    </location>
</feature>
<feature type="transmembrane region" description="Helical" evidence="1">
    <location>
        <begin position="284"/>
        <end position="305"/>
    </location>
</feature>
<feature type="transmembrane region" description="Helical" evidence="1">
    <location>
        <begin position="460"/>
        <end position="476"/>
    </location>
</feature>
<name>A0A292YJR5_9BACL</name>
<evidence type="ECO:0000256" key="2">
    <source>
        <dbReference type="SAM" id="SignalP"/>
    </source>
</evidence>
<keyword evidence="1" id="KW-1133">Transmembrane helix</keyword>
<evidence type="ECO:0000256" key="1">
    <source>
        <dbReference type="SAM" id="Phobius"/>
    </source>
</evidence>
<organism evidence="3 4">
    <name type="scientific">Effusibacillus lacus</name>
    <dbReference type="NCBI Taxonomy" id="1348429"/>
    <lineage>
        <taxon>Bacteria</taxon>
        <taxon>Bacillati</taxon>
        <taxon>Bacillota</taxon>
        <taxon>Bacilli</taxon>
        <taxon>Bacillales</taxon>
        <taxon>Alicyclobacillaceae</taxon>
        <taxon>Effusibacillus</taxon>
    </lineage>
</organism>
<sequence>MKLSMKKWALCMAVLLSILLFGTPAFALQPDENQATVVILPGLTWETLSPAITPNLCRMIDTGGAANMVLPFRGGEDSGERAIMTGTGNHISSQTMLEQVTASGGRVASILKQSGGTAVYTEYLAVRDRANLVIVRNAEFTRLAAQRMTMTPEEFRNRYMLALADADRLIGKLLENADYKHLLIVVNPVSFADVGLGVPSAGIVLMNGSDILPNSLLSSNSTRHLGLVTSYDIAPTVLSFLGMKSYIKGGLGQVIGSLPISEPNQVEVMNQIKHLAELNRSRPFMVKGYVGAVIGLLLLTIISRVKGKPKQEWLDRLLPILLAFPAIYLVLPLANASSTQEMIMNLLLITALVWTGLSLIRTVRARLLLISCSSVFLIMFDMLQQGQWAKESWMGYDLLNGARFYGMGNEYMGILIGASLLAYFLLMERYPLRQKLIKTSGLLLFAGIVFLLAAPQFGTNAGGALAAGLVYTYTVLSGMENKSGHFRWIWVLSGVATTLGILLFLNLMISPEEFSHIGRAASLMMQGDMTEVFSMILRKMALNWRLLGVSIWGLMFAAVLGVLLLQLKKPDIIKTAPGQFPGRYTTSFLVGGAAVFLLNDSGVLAAAGLMLHAAVPILAQLPPVESLVTDAAIQDELAGERTS</sequence>
<feature type="signal peptide" evidence="2">
    <location>
        <begin position="1"/>
        <end position="27"/>
    </location>
</feature>
<evidence type="ECO:0000313" key="3">
    <source>
        <dbReference type="EMBL" id="GAX88624.1"/>
    </source>
</evidence>
<feature type="transmembrane region" description="Helical" evidence="1">
    <location>
        <begin position="367"/>
        <end position="384"/>
    </location>
</feature>
<feature type="transmembrane region" description="Helical" evidence="1">
    <location>
        <begin position="544"/>
        <end position="567"/>
    </location>
</feature>
<keyword evidence="4" id="KW-1185">Reference proteome</keyword>
<keyword evidence="1" id="KW-0472">Membrane</keyword>
<comment type="caution">
    <text evidence="3">The sequence shown here is derived from an EMBL/GenBank/DDBJ whole genome shotgun (WGS) entry which is preliminary data.</text>
</comment>